<evidence type="ECO:0000256" key="2">
    <source>
        <dbReference type="ARBA" id="ARBA00022679"/>
    </source>
</evidence>
<dbReference type="Gene3D" id="1.10.220.160">
    <property type="match status" value="1"/>
</dbReference>
<evidence type="ECO:0000256" key="5">
    <source>
        <dbReference type="ARBA" id="ARBA00022771"/>
    </source>
</evidence>
<comment type="caution">
    <text evidence="8">The sequence shown here is derived from an EMBL/GenBank/DDBJ whole genome shotgun (WGS) entry which is preliminary data.</text>
</comment>
<dbReference type="Gene3D" id="6.10.140.2220">
    <property type="match status" value="1"/>
</dbReference>
<dbReference type="Gene3D" id="1.25.40.10">
    <property type="entry name" value="Tetratricopeptide repeat domain"/>
    <property type="match status" value="1"/>
</dbReference>
<evidence type="ECO:0000313" key="9">
    <source>
        <dbReference type="Proteomes" id="UP001445076"/>
    </source>
</evidence>
<dbReference type="GO" id="GO:0005634">
    <property type="term" value="C:nucleus"/>
    <property type="evidence" value="ECO:0007669"/>
    <property type="project" value="TreeGrafter"/>
</dbReference>
<evidence type="ECO:0000256" key="6">
    <source>
        <dbReference type="ARBA" id="ARBA00022833"/>
    </source>
</evidence>
<name>A0AAW0X737_CHEQU</name>
<keyword evidence="4" id="KW-0479">Metal-binding</keyword>
<dbReference type="InterPro" id="IPR052097">
    <property type="entry name" value="SET-MYND_domain_protein"/>
</dbReference>
<keyword evidence="5" id="KW-0863">Zinc-finger</keyword>
<dbReference type="AlphaFoldDB" id="A0AAW0X737"/>
<evidence type="ECO:0000256" key="4">
    <source>
        <dbReference type="ARBA" id="ARBA00022723"/>
    </source>
</evidence>
<evidence type="ECO:0000313" key="8">
    <source>
        <dbReference type="EMBL" id="KAK8740201.1"/>
    </source>
</evidence>
<dbReference type="GO" id="GO:0005737">
    <property type="term" value="C:cytoplasm"/>
    <property type="evidence" value="ECO:0007669"/>
    <property type="project" value="TreeGrafter"/>
</dbReference>
<dbReference type="Gene3D" id="2.170.270.10">
    <property type="entry name" value="SET domain"/>
    <property type="match status" value="1"/>
</dbReference>
<evidence type="ECO:0000259" key="7">
    <source>
        <dbReference type="Pfam" id="PF01753"/>
    </source>
</evidence>
<organism evidence="8 9">
    <name type="scientific">Cherax quadricarinatus</name>
    <name type="common">Australian red claw crayfish</name>
    <dbReference type="NCBI Taxonomy" id="27406"/>
    <lineage>
        <taxon>Eukaryota</taxon>
        <taxon>Metazoa</taxon>
        <taxon>Ecdysozoa</taxon>
        <taxon>Arthropoda</taxon>
        <taxon>Crustacea</taxon>
        <taxon>Multicrustacea</taxon>
        <taxon>Malacostraca</taxon>
        <taxon>Eumalacostraca</taxon>
        <taxon>Eucarida</taxon>
        <taxon>Decapoda</taxon>
        <taxon>Pleocyemata</taxon>
        <taxon>Astacidea</taxon>
        <taxon>Parastacoidea</taxon>
        <taxon>Parastacidae</taxon>
        <taxon>Cherax</taxon>
    </lineage>
</organism>
<keyword evidence="2" id="KW-0808">Transferase</keyword>
<dbReference type="InterPro" id="IPR011990">
    <property type="entry name" value="TPR-like_helical_dom_sf"/>
</dbReference>
<dbReference type="GO" id="GO:0042826">
    <property type="term" value="F:histone deacetylase binding"/>
    <property type="evidence" value="ECO:0007669"/>
    <property type="project" value="TreeGrafter"/>
</dbReference>
<keyword evidence="6" id="KW-0862">Zinc</keyword>
<feature type="domain" description="MYND-type" evidence="7">
    <location>
        <begin position="268"/>
        <end position="307"/>
    </location>
</feature>
<dbReference type="SUPFAM" id="SSF48452">
    <property type="entry name" value="TPR-like"/>
    <property type="match status" value="1"/>
</dbReference>
<keyword evidence="1" id="KW-0489">Methyltransferase</keyword>
<dbReference type="GO" id="GO:0032259">
    <property type="term" value="P:methylation"/>
    <property type="evidence" value="ECO:0007669"/>
    <property type="project" value="UniProtKB-KW"/>
</dbReference>
<accession>A0AAW0X737</accession>
<dbReference type="InterPro" id="IPR002893">
    <property type="entry name" value="Znf_MYND"/>
</dbReference>
<dbReference type="InterPro" id="IPR046341">
    <property type="entry name" value="SET_dom_sf"/>
</dbReference>
<keyword evidence="3" id="KW-0949">S-adenosyl-L-methionine</keyword>
<gene>
    <name evidence="8" type="ORF">OTU49_003099</name>
</gene>
<reference evidence="8 9" key="1">
    <citation type="journal article" date="2024" name="BMC Genomics">
        <title>Genome assembly of redclaw crayfish (Cherax quadricarinatus) provides insights into its immune adaptation and hypoxia tolerance.</title>
        <authorList>
            <person name="Liu Z."/>
            <person name="Zheng J."/>
            <person name="Li H."/>
            <person name="Fang K."/>
            <person name="Wang S."/>
            <person name="He J."/>
            <person name="Zhou D."/>
            <person name="Weng S."/>
            <person name="Chi M."/>
            <person name="Gu Z."/>
            <person name="He J."/>
            <person name="Li F."/>
            <person name="Wang M."/>
        </authorList>
    </citation>
    <scope>NUCLEOTIDE SEQUENCE [LARGE SCALE GENOMIC DNA]</scope>
    <source>
        <strain evidence="8">ZL_2023a</strain>
    </source>
</reference>
<sequence length="703" mass="78705">MEGVPNENIREFKHMTDSFSANMIKMRLLSKEILKETTKIWPERTIEEMFSYIWSLDEAQKALTPVILPVIGKKDSLSSFHLQKGDSAYQINDLDTALKCYNWAIVTAPHPDILADNVEAHDTEMYKCLARGYESRSAVLFALKQYEKCSRDIDRSLELDSSKISCKMIEMKARCLKLISEGKDKPFEVTAESLKSSHLSFAYTNPEPPKLSEVNPTMPSLSSSVKVAYTPSQGRHLIADKDINPGEIVSIDDGYCNIVYSEMVKLHCTVCMKRSMAPLPCPICDTVVFCSEECRKEGLSGCHWQECPILPTLYLPDMGRRHALAYRVMTKTSYAKLKELIPLLRLEAEEKSPMNLGFNNEGIYDVEHYRTVYHLKTNIEKHSSEAVVERCLEAFIITKLLHLSGRYFLTSDGEPFTPSHEDFVLTGSTLVHHMMNLMSTVRDITFFKVQVGVQQPSHQRACGNGIYSASCLMSHTCNANCSPFFYGKTEIVRAMHFIPAGKPLTMQHVAHVHCSCETCKISQEHPTKFPRILILRCINCDDGISPVTKVCPKCHLNYGEAEGAAVAEEEGAAVAEEEGAAVAEAEGAAVAEEEGAAVAEAEGATVAEAEGATVAPYNYMEIKRKIEKVQLQYVVVMQFCYTNISCSDKELKVVRLLIKLLCKYVKQPCHLLINATNTLRFLCDKRGSCVYFKHDLDSPCPVS</sequence>
<dbReference type="PANTHER" id="PTHR46165:SF2">
    <property type="entry name" value="SET AND MYND DOMAIN-CONTAINING PROTEIN 4"/>
    <property type="match status" value="1"/>
</dbReference>
<protein>
    <recommendedName>
        <fullName evidence="7">MYND-type domain-containing protein</fullName>
    </recommendedName>
</protein>
<keyword evidence="9" id="KW-1185">Reference proteome</keyword>
<dbReference type="GO" id="GO:0008270">
    <property type="term" value="F:zinc ion binding"/>
    <property type="evidence" value="ECO:0007669"/>
    <property type="project" value="UniProtKB-KW"/>
</dbReference>
<dbReference type="InterPro" id="IPR019734">
    <property type="entry name" value="TPR_rpt"/>
</dbReference>
<dbReference type="Proteomes" id="UP001445076">
    <property type="component" value="Unassembled WGS sequence"/>
</dbReference>
<evidence type="ECO:0000256" key="3">
    <source>
        <dbReference type="ARBA" id="ARBA00022691"/>
    </source>
</evidence>
<dbReference type="SMART" id="SM00028">
    <property type="entry name" value="TPR"/>
    <property type="match status" value="2"/>
</dbReference>
<dbReference type="PANTHER" id="PTHR46165">
    <property type="entry name" value="SET AND MYND DOMAIN-CONTAINING PROTEIN 4"/>
    <property type="match status" value="1"/>
</dbReference>
<dbReference type="EMBL" id="JARKIK010000034">
    <property type="protein sequence ID" value="KAK8740201.1"/>
    <property type="molecule type" value="Genomic_DNA"/>
</dbReference>
<dbReference type="GO" id="GO:0008168">
    <property type="term" value="F:methyltransferase activity"/>
    <property type="evidence" value="ECO:0007669"/>
    <property type="project" value="UniProtKB-KW"/>
</dbReference>
<proteinExistence type="predicted"/>
<dbReference type="SUPFAM" id="SSF82199">
    <property type="entry name" value="SET domain"/>
    <property type="match status" value="1"/>
</dbReference>
<dbReference type="SUPFAM" id="SSF144232">
    <property type="entry name" value="HIT/MYND zinc finger-like"/>
    <property type="match status" value="1"/>
</dbReference>
<dbReference type="Pfam" id="PF01753">
    <property type="entry name" value="zf-MYND"/>
    <property type="match status" value="1"/>
</dbReference>
<evidence type="ECO:0000256" key="1">
    <source>
        <dbReference type="ARBA" id="ARBA00022603"/>
    </source>
</evidence>